<proteinExistence type="predicted"/>
<gene>
    <name evidence="2" type="ORF">WESB_0246</name>
</gene>
<accession>K0JF26</accession>
<name>K0JF26_BRAPL</name>
<dbReference type="KEGG" id="bpw:WESB_0246"/>
<evidence type="ECO:0000256" key="1">
    <source>
        <dbReference type="SAM" id="Phobius"/>
    </source>
</evidence>
<keyword evidence="1" id="KW-0472">Membrane</keyword>
<dbReference type="Proteomes" id="UP000003759">
    <property type="component" value="Chromosome"/>
</dbReference>
<feature type="transmembrane region" description="Helical" evidence="1">
    <location>
        <begin position="6"/>
        <end position="23"/>
    </location>
</feature>
<organism evidence="2 3">
    <name type="scientific">Brachyspira pilosicoli WesB</name>
    <dbReference type="NCBI Taxonomy" id="1161918"/>
    <lineage>
        <taxon>Bacteria</taxon>
        <taxon>Pseudomonadati</taxon>
        <taxon>Spirochaetota</taxon>
        <taxon>Spirochaetia</taxon>
        <taxon>Brachyspirales</taxon>
        <taxon>Brachyspiraceae</taxon>
        <taxon>Brachyspira</taxon>
    </lineage>
</organism>
<keyword evidence="1" id="KW-1133">Transmembrane helix</keyword>
<evidence type="ECO:0000313" key="2">
    <source>
        <dbReference type="EMBL" id="CCG55718.1"/>
    </source>
</evidence>
<dbReference type="PATRIC" id="fig|1161918.5.peg.985"/>
<dbReference type="HOGENOM" id="CLU_2104327_0_0_12"/>
<evidence type="ECO:0000313" key="3">
    <source>
        <dbReference type="Proteomes" id="UP000003759"/>
    </source>
</evidence>
<keyword evidence="1" id="KW-0812">Transmembrane</keyword>
<protein>
    <submittedName>
        <fullName evidence="2">Unclassified</fullName>
    </submittedName>
</protein>
<dbReference type="AlphaFoldDB" id="K0JF26"/>
<dbReference type="RefSeq" id="WP_014932225.1">
    <property type="nucleotide sequence ID" value="NC_018604.1"/>
</dbReference>
<sequence length="115" mass="13004">MKGITILIIGSCVITGIVVYKIYKNINSSKNDLKNNKVEKDSFNSTKDMDTQSLKDIYEIKKSTSSSIKNRHKEAAESIEKSLNTIFNKSENDDILTDNTEDLKKIDSDLNDLLK</sequence>
<reference evidence="2 3" key="1">
    <citation type="journal article" date="2012" name="BMC Genomics">
        <title>Comparative genomics of Brachyspira pilosicoli strains: genome rearrangements, reductions and correlation of genetic compliment with phenotypic diversity.</title>
        <authorList>
            <person name="Mappley L.J."/>
            <person name="Black M.L."/>
            <person name="Abuoun M."/>
            <person name="Darby A.C."/>
            <person name="Woodward M.J."/>
            <person name="Parkhill J."/>
            <person name="Turner A.K."/>
            <person name="Bellgard M.I."/>
            <person name="La T."/>
            <person name="Phillips N.D."/>
            <person name="La Ragione R.M."/>
            <person name="Hampson D.J."/>
        </authorList>
    </citation>
    <scope>NUCLEOTIDE SEQUENCE [LARGE SCALE GENOMIC DNA]</scope>
    <source>
        <strain evidence="2">WesB</strain>
    </source>
</reference>
<dbReference type="EMBL" id="HE793032">
    <property type="protein sequence ID" value="CCG55718.1"/>
    <property type="molecule type" value="Genomic_DNA"/>
</dbReference>